<feature type="region of interest" description="Disordered" evidence="1">
    <location>
        <begin position="328"/>
        <end position="532"/>
    </location>
</feature>
<feature type="compositionally biased region" description="Low complexity" evidence="1">
    <location>
        <begin position="355"/>
        <end position="396"/>
    </location>
</feature>
<keyword evidence="3" id="KW-1185">Reference proteome</keyword>
<organism evidence="2 3">
    <name type="scientific">Pycnoporus cinnabarinus</name>
    <name type="common">Cinnabar-red polypore</name>
    <name type="synonym">Trametes cinnabarina</name>
    <dbReference type="NCBI Taxonomy" id="5643"/>
    <lineage>
        <taxon>Eukaryota</taxon>
        <taxon>Fungi</taxon>
        <taxon>Dikarya</taxon>
        <taxon>Basidiomycota</taxon>
        <taxon>Agaricomycotina</taxon>
        <taxon>Agaricomycetes</taxon>
        <taxon>Polyporales</taxon>
        <taxon>Polyporaceae</taxon>
        <taxon>Trametes</taxon>
    </lineage>
</organism>
<name>A0A060SZ58_PYCCI</name>
<dbReference type="OMA" id="DGPSHIS"/>
<gene>
    <name evidence="2" type="ORF">BN946_scf184912.g58</name>
</gene>
<feature type="compositionally biased region" description="Polar residues" evidence="1">
    <location>
        <begin position="1107"/>
        <end position="1118"/>
    </location>
</feature>
<feature type="region of interest" description="Disordered" evidence="1">
    <location>
        <begin position="637"/>
        <end position="667"/>
    </location>
</feature>
<feature type="compositionally biased region" description="Pro residues" evidence="1">
    <location>
        <begin position="1064"/>
        <end position="1076"/>
    </location>
</feature>
<feature type="compositionally biased region" description="Low complexity" evidence="1">
    <location>
        <begin position="273"/>
        <end position="287"/>
    </location>
</feature>
<protein>
    <submittedName>
        <fullName evidence="2">Uncharacterized protein</fullName>
    </submittedName>
</protein>
<feature type="region of interest" description="Disordered" evidence="1">
    <location>
        <begin position="1010"/>
        <end position="1176"/>
    </location>
</feature>
<feature type="compositionally biased region" description="Low complexity" evidence="1">
    <location>
        <begin position="9"/>
        <end position="27"/>
    </location>
</feature>
<dbReference type="STRING" id="5643.A0A060SZ58"/>
<feature type="compositionally biased region" description="Low complexity" evidence="1">
    <location>
        <begin position="513"/>
        <end position="529"/>
    </location>
</feature>
<feature type="compositionally biased region" description="Basic and acidic residues" evidence="1">
    <location>
        <begin position="638"/>
        <end position="664"/>
    </location>
</feature>
<dbReference type="Proteomes" id="UP000029665">
    <property type="component" value="Unassembled WGS sequence"/>
</dbReference>
<evidence type="ECO:0000313" key="2">
    <source>
        <dbReference type="EMBL" id="CDO77559.1"/>
    </source>
</evidence>
<proteinExistence type="predicted"/>
<dbReference type="EMBL" id="CCBP010000457">
    <property type="protein sequence ID" value="CDO77559.1"/>
    <property type="molecule type" value="Genomic_DNA"/>
</dbReference>
<feature type="region of interest" description="Disordered" evidence="1">
    <location>
        <begin position="550"/>
        <end position="580"/>
    </location>
</feature>
<feature type="compositionally biased region" description="Basic and acidic residues" evidence="1">
    <location>
        <begin position="214"/>
        <end position="255"/>
    </location>
</feature>
<dbReference type="AlphaFoldDB" id="A0A060SZ58"/>
<dbReference type="OrthoDB" id="2758325at2759"/>
<feature type="region of interest" description="Disordered" evidence="1">
    <location>
        <begin position="805"/>
        <end position="867"/>
    </location>
</feature>
<feature type="compositionally biased region" description="Low complexity" evidence="1">
    <location>
        <begin position="561"/>
        <end position="574"/>
    </location>
</feature>
<feature type="compositionally biased region" description="Polar residues" evidence="1">
    <location>
        <begin position="921"/>
        <end position="938"/>
    </location>
</feature>
<comment type="caution">
    <text evidence="2">The sequence shown here is derived from an EMBL/GenBank/DDBJ whole genome shotgun (WGS) entry which is preliminary data.</text>
</comment>
<feature type="region of interest" description="Disordered" evidence="1">
    <location>
        <begin position="82"/>
        <end position="185"/>
    </location>
</feature>
<feature type="region of interest" description="Disordered" evidence="1">
    <location>
        <begin position="727"/>
        <end position="785"/>
    </location>
</feature>
<feature type="compositionally biased region" description="Low complexity" evidence="1">
    <location>
        <begin position="943"/>
        <end position="952"/>
    </location>
</feature>
<dbReference type="HOGENOM" id="CLU_273537_0_0_1"/>
<feature type="compositionally biased region" description="Basic and acidic residues" evidence="1">
    <location>
        <begin position="465"/>
        <end position="474"/>
    </location>
</feature>
<reference evidence="2" key="1">
    <citation type="submission" date="2014-01" db="EMBL/GenBank/DDBJ databases">
        <title>The genome of the white-rot fungus Pycnoporus cinnabarinus: a basidiomycete model with a versatile arsenal for lignocellulosic biomass breakdown.</title>
        <authorList>
            <person name="Levasseur A."/>
            <person name="Lomascolo A."/>
            <person name="Ruiz-Duenas F.J."/>
            <person name="Uzan E."/>
            <person name="Piumi F."/>
            <person name="Kues U."/>
            <person name="Ram A.F.J."/>
            <person name="Murat C."/>
            <person name="Haon M."/>
            <person name="Benoit I."/>
            <person name="Arfi Y."/>
            <person name="Chevret D."/>
            <person name="Drula E."/>
            <person name="Kwon M.J."/>
            <person name="Gouret P."/>
            <person name="Lesage-Meessen L."/>
            <person name="Lombard V."/>
            <person name="Mariette J."/>
            <person name="Noirot C."/>
            <person name="Park J."/>
            <person name="Patyshakuliyeva A."/>
            <person name="Wieneger R.A.B."/>
            <person name="Wosten H.A.B."/>
            <person name="Martin F."/>
            <person name="Coutinho P.M."/>
            <person name="de Vries R."/>
            <person name="Martinez A.T."/>
            <person name="Klopp C."/>
            <person name="Pontarotti P."/>
            <person name="Henrissat B."/>
            <person name="Record E."/>
        </authorList>
    </citation>
    <scope>NUCLEOTIDE SEQUENCE [LARGE SCALE GENOMIC DNA]</scope>
    <source>
        <strain evidence="2">BRFM137</strain>
    </source>
</reference>
<feature type="region of interest" description="Disordered" evidence="1">
    <location>
        <begin position="881"/>
        <end position="952"/>
    </location>
</feature>
<feature type="compositionally biased region" description="Basic and acidic residues" evidence="1">
    <location>
        <begin position="93"/>
        <end position="134"/>
    </location>
</feature>
<feature type="region of interest" description="Disordered" evidence="1">
    <location>
        <begin position="1"/>
        <end position="63"/>
    </location>
</feature>
<sequence>MKHIRRRTASTSAPSTSTSTHPPIAISGPAPLGSAPTDADPPLYARFTGGRVGQDGAPKPFVSSPIALAPRKLVQVPVSVPVAAAAPGLKQQRSKDGREKGAERHDKAEPAGEGERERAVEKVKSASRIRRDEVQASGARAGGDYTASEEVDQHEVLRTPSEGTALSSSRNGETGGMSLGRHGTRIDGDRVLLPARKVTRKRVVSDAVALSARRRADARTEETSLQNVREKEAGEDLKSESKRAEKDKVRVEGERVLLPARKVTRKEAEDAAPPLSLSYSTSNSASTPHNVRLLLEGSLIDSEGVSSASGISSSKLAPAKIAGRALNEMQKPVPQASNSSSSPNPNPKPNRRPSPESAQSKAQASSSSGAPSIAFPSTSQTSSAPSPAGAKSGPSSTRPAPGASGRRQGAVVIVDPEDGGEDMFSTPKRARLHTIATTTLTSASSLPPPPLLSTSASAGSPRRCAVIDRAEGSRSIDAPRSAERSSDSTAPKSPLPPPSSAAEGTVPAGAGVTSPPSTSTSSPASSAARPPRRRKYSLLAAFGLKGASEADRERVREVGVGKEAAAATTTTTTAAKEETSGSEAVILAKVRTFHLVFRFSCTCAMLPVLGGRPPASPPAPASSAASAIASVLCVARPSTERKQTTHSASAREERDEGHSTDHHTQPVVHSTVNAVPADPAAVPRDRRPSPIQAASDVTLQLQSLHLSGFDFPLDALLATATAAAPRDGLDDNGTLTPSPAPGTPPVPSIAHLHAPPPPSGTDAAPDAPTPLVSKREAVGDSHRARQPSLISGRCWIIEACRLPPPPLPRSQTSSSDKHRATPSPPAEHSSSSYGKSDRTRPAAPQKLQKKNAGVGSAPARTQTQRRDNQLAHIARTIDLDHSLLTPESDTRYPIPRRRSPTALAPSTTPPPTSTAHASHSETQTQSFQDKTSATTNGNAMPHAASTTAAAAASAQLYPSPPFKHDHHQQSYHRGPVQGRPLIFAAMAAAEAEAEIIDPKAWMAVATLDVDPPRASPTTATDRRDGPSHISEPTSESAPPLPAKATPAATRRATAANASTSQSPPLAPPGLPTPPLSAQPRTHKLSKSHSRVSRIVDAGPSSPPSLHMQRQPQSPSKSQEPLYPTPQHKQQTSQPPPPFQHPHPHERSGPRSLKPSIDAASPPLSTSATLGNKPPTP</sequence>
<feature type="compositionally biased region" description="Low complexity" evidence="1">
    <location>
        <begin position="436"/>
        <end position="445"/>
    </location>
</feature>
<feature type="compositionally biased region" description="Polar residues" evidence="1">
    <location>
        <begin position="161"/>
        <end position="172"/>
    </location>
</feature>
<evidence type="ECO:0000313" key="3">
    <source>
        <dbReference type="Proteomes" id="UP000029665"/>
    </source>
</evidence>
<evidence type="ECO:0000256" key="1">
    <source>
        <dbReference type="SAM" id="MobiDB-lite"/>
    </source>
</evidence>
<feature type="compositionally biased region" description="Pro residues" evidence="1">
    <location>
        <begin position="738"/>
        <end position="747"/>
    </location>
</feature>
<feature type="region of interest" description="Disordered" evidence="1">
    <location>
        <begin position="211"/>
        <end position="287"/>
    </location>
</feature>
<feature type="compositionally biased region" description="Basic and acidic residues" evidence="1">
    <location>
        <begin position="550"/>
        <end position="560"/>
    </location>
</feature>
<feature type="compositionally biased region" description="Basic and acidic residues" evidence="1">
    <location>
        <begin position="773"/>
        <end position="783"/>
    </location>
</feature>
<feature type="compositionally biased region" description="Low complexity" evidence="1">
    <location>
        <begin position="1042"/>
        <end position="1063"/>
    </location>
</feature>
<accession>A0A060SZ58</accession>
<feature type="compositionally biased region" description="Basic residues" evidence="1">
    <location>
        <begin position="1080"/>
        <end position="1091"/>
    </location>
</feature>